<dbReference type="InterPro" id="IPR011545">
    <property type="entry name" value="DEAD/DEAH_box_helicase_dom"/>
</dbReference>
<feature type="compositionally biased region" description="Basic and acidic residues" evidence="8">
    <location>
        <begin position="1594"/>
        <end position="1607"/>
    </location>
</feature>
<dbReference type="Gene3D" id="1.10.150.20">
    <property type="entry name" value="5' to 3' exonuclease, C-terminal subdomain"/>
    <property type="match status" value="1"/>
</dbReference>
<dbReference type="InterPro" id="IPR011335">
    <property type="entry name" value="Restrct_endonuc-II-like"/>
</dbReference>
<dbReference type="GO" id="GO:0009378">
    <property type="term" value="F:four-way junction helicase activity"/>
    <property type="evidence" value="ECO:0007669"/>
    <property type="project" value="TreeGrafter"/>
</dbReference>
<feature type="compositionally biased region" description="Basic and acidic residues" evidence="8">
    <location>
        <begin position="1135"/>
        <end position="1147"/>
    </location>
</feature>
<dbReference type="OrthoDB" id="6513042at2759"/>
<feature type="region of interest" description="Disordered" evidence="8">
    <location>
        <begin position="1115"/>
        <end position="1159"/>
    </location>
</feature>
<dbReference type="InterPro" id="IPR027417">
    <property type="entry name" value="P-loop_NTPase"/>
</dbReference>
<dbReference type="SMART" id="SM00490">
    <property type="entry name" value="HELICc"/>
    <property type="match status" value="1"/>
</dbReference>
<dbReference type="CDD" id="cd18033">
    <property type="entry name" value="DEXDc_FANCM"/>
    <property type="match status" value="1"/>
</dbReference>
<keyword evidence="4" id="KW-0378">Hydrolase</keyword>
<dbReference type="Pfam" id="PF00271">
    <property type="entry name" value="Helicase_C"/>
    <property type="match status" value="1"/>
</dbReference>
<evidence type="ECO:0000259" key="9">
    <source>
        <dbReference type="PROSITE" id="PS51192"/>
    </source>
</evidence>
<dbReference type="Pfam" id="PF00270">
    <property type="entry name" value="DEAD"/>
    <property type="match status" value="1"/>
</dbReference>
<dbReference type="GO" id="GO:0045003">
    <property type="term" value="P:double-strand break repair via synthesis-dependent strand annealing"/>
    <property type="evidence" value="ECO:0007669"/>
    <property type="project" value="TreeGrafter"/>
</dbReference>
<dbReference type="GO" id="GO:0005634">
    <property type="term" value="C:nucleus"/>
    <property type="evidence" value="ECO:0007669"/>
    <property type="project" value="UniProtKB-SubCell"/>
</dbReference>
<dbReference type="SUPFAM" id="SSF52980">
    <property type="entry name" value="Restriction endonuclease-like"/>
    <property type="match status" value="1"/>
</dbReference>
<dbReference type="Gene3D" id="3.40.50.300">
    <property type="entry name" value="P-loop containing nucleotide triphosphate hydrolases"/>
    <property type="match status" value="2"/>
</dbReference>
<sequence>MNKGKQATLFQSWGAKKSKPVNSLADDRLRGNDGIQPGPSLTADHLDIIDLCDGLEDDDDEDLLAQAMDNVDMPGYSEPAVGPSAVVPPEADVCNISLGAESFPGNVSFTQTVAPEGFDKFAGKTWIYPTNYSVRDYQFNICQQVIYKNTMVTLPTGLGKTFIAAVAMYNFYRWYPQGKVVFMAPTKPLVAQQIEACYNIMGIPQADTAEMTGNMAPTERKRTWMEKRVFFLTPQVLTNDLSRGTCPAVRVRCLVVDEAHKALGNHAYCQVVRELVKYTENFRILALSATPGSDIKAVQQVLSNLLISHIEIRTEDSIDIKQFSHERKVEKIVVPLGDELTLVKKTYIQVMDVVVNRLKRQGVLYKRETTSFSKFLILKARDAFRQNPPQQMQRSQYGAVEGDLALAMSLYHGFELLQLHGQRSLYNYLESIVSGEKGHGRTRTELMKNANFVEMMEKLRSTFVSDPNIRLSQKYKDGFKTGHPKMEKLEEVVVNHFNNFLKGGSVEEKSQATRVMIFSQYRDSVSEITEILKQHQPLVKVMSFIGQSSAGKATKGFTQKEQLKVMKDFREGSYNTLVSTCVGEEGLDIGEVDLIVCFDAHKSPIRLVQRMGRTGRKRQGRIVMLVTEGKEEQIYNQSQYAKKSIHKAILNGAKSLHFYQNNPRMVPEGWMPACHKMHITVKQNIQSKNAPKNASKVNRDSRQSKIKFQSKSTADGKGDDGLLTAEEYRDLIQNFSVPADSLPTLPSRLPLLALGEEHEVTRAGERRVLCEWLPWQNRLQQTFKIDHSTKTKNFVELMQFSEIQQTLDPNEDPYGDEMSLFLNEDDVMKPEETSGRGGAGIRKFCISVDKGGNLASTVQKGKGRRVRKSEVLPVLEISGDEDSEDDLPDFNINRTRNEQQTSFLGNKKGKKGKRQLLPKSVSVLTEIPESASVVKKNKKDKKRSVSGDRSVVQLIADTESRDFTDEEDNVSKVLPPLDETMSHIDQEIETVQDNQDVIQEDMDLSDINYSPLEVSNHEQMEVENGKEEDWSVSQLLPKVSLVHLDTGLDTSETLGNANLFHVRTPPPLEQVRQIVADLDKCEKLPPLDLLQLVDEWEKENQDYHYQKGRHCQLHGSAFKGTKGQSGRDQALGRSSSEERSPTSDDKVMNVSSGTGRKSKIKRRMLEPLQDIHIHTAHRPPPKISVESLQEHEHFDIVGHNEIVSDESDLECNHSDAEAFQNKGREPLQAVPSDKETSPVNQAHVPPRKAGVEEEVLSDDSDIFIDTQANFALTVNVDEDPFEVERKSSSVTSDEIQNDLQNVVLDSKVNEEEISVTREKSTSVTRERSTSVTRERSTSVTRERSTSLSSDDNFFDTQANFSLQDDDLFGDADIHQSHTDTKKSLSSAGNIENQECSEKVEEIKLMDRLEDLEKEKCTDSSMNVDSAKDRKLAEEDCSKSSVKPGIGNWSSVSAGNNRTMPCRSADVSLFDDSYDNEMLKALKTQRSCTVSPTQFTFTQALACVHDSNELPSENSENDVDPEQGKKSGNKSVENDFLTEKSVKEVHKPLQDPKTVCNKTPDRGLNTLRDVKGAGRKDIEEGSEHDSTSNITNHHPTRDTGDSSDECSKDSFDLPHFDLGFDVDEDVIPPSPCASQSFSQKSFSACLSQSLLKSRKSLSTKFDSSCVSEKPSNVNSNKVGGTVGMSLIEEDSEEFSDLNPVISKPGKSFHLGKDSSEFSRTVLVNGKKSTKHTTTKIDCDTNSANSEGNNNETNLGALNKDPGNPINLQRSKSSVESVGIPARKSLNSLANSKVNHRNKFEKEHLSSTGVCSTNLAEENHSVCDISDRTTINNLKRSPLNIGTPKHKMDFRTPDCHLEPLEINSCNVDKCEVDDGSSPVSDRSPIHVKLLSPGSEDEIIVRKKRSTMILDSPSPVFTQTRKLVLERSPIHAQLPSPESEDDIVVRKKRRTMIIESPSPVFTQNRRRPEDQTTPFRTLGEISYVNTSTTGNHMSSLTKDTKNKAKKLRFNVSFKLPELEEFDDDDDDDFADDKSALARNRSSAASEVSRKRSTAAEKKIVKRRTKSKSPADMFINAEAEMSDDHEGVSDDEDDGSDMDQMDDSFIGEATQMSQGRHEDMQAFYLKSVRSPNVGRKFRLKHNQGNIDVFSQPQNHEQSYYMQDSFCVDDDFEETGVDFEEEEEEEEEDVTLLDDPDVTYVGRRTRWSKPAAVMKKKVVKNVPGRKRIQKMSDSSSDEESKRCEVTTVATPRVSDGKRRGRVLLSSSTSDEEMDCKNGSPPRVISPAGGTQDVIPSLMTRIKNHSTVNSSCVSELRSKIVSCSTSTTGSSKSSHVAGVPSHQRDKSSAWLNTSHSAADKSVPGLNISHSEKTGSGLNTTSKAEQMRAERLLKQKEKQEEFKRRMAEKTMENAMSESSVTKSDINKSKTETNEVIQSECDTSSACAEELVLTTAPKENANKSVIFVDSREINGSQNIVSELRFKHNISVVVAQLAGCDYVVSNRMGVDRKVWSEFTNGSNHSKLIDRIQQLCELYDRPCLIIESDPVKGSDKGGNRLLHWTKYVDRTIVQLINSSIKTYFTAGQLDTAAILADLCMLETRKNMVISVPVNVSDKKQQHVKFYSSIPKLTHIHSLNLAYNFRTIKDFLSASVQAVKSSFKFNLQALTKSSRGSTA</sequence>
<keyword evidence="6" id="KW-0067">ATP-binding</keyword>
<feature type="compositionally biased region" description="Basic and acidic residues" evidence="8">
    <location>
        <begin position="1313"/>
        <end position="1344"/>
    </location>
</feature>
<feature type="compositionally biased region" description="Polar residues" evidence="8">
    <location>
        <begin position="2406"/>
        <end position="2416"/>
    </location>
</feature>
<feature type="region of interest" description="Disordered" evidence="8">
    <location>
        <begin position="1"/>
        <end position="37"/>
    </location>
</feature>
<evidence type="ECO:0000256" key="7">
    <source>
        <dbReference type="ARBA" id="ARBA00023242"/>
    </source>
</evidence>
<dbReference type="GO" id="GO:0036297">
    <property type="term" value="P:interstrand cross-link repair"/>
    <property type="evidence" value="ECO:0007669"/>
    <property type="project" value="TreeGrafter"/>
</dbReference>
<dbReference type="GO" id="GO:0043138">
    <property type="term" value="F:3'-5' DNA helicase activity"/>
    <property type="evidence" value="ECO:0007669"/>
    <property type="project" value="InterPro"/>
</dbReference>
<keyword evidence="5" id="KW-0347">Helicase</keyword>
<dbReference type="CDD" id="cd20077">
    <property type="entry name" value="XPF_nuclease_FANCM"/>
    <property type="match status" value="1"/>
</dbReference>
<dbReference type="GO" id="GO:0004518">
    <property type="term" value="F:nuclease activity"/>
    <property type="evidence" value="ECO:0007669"/>
    <property type="project" value="InterPro"/>
</dbReference>
<feature type="compositionally biased region" description="Polar residues" evidence="8">
    <location>
        <begin position="685"/>
        <end position="696"/>
    </location>
</feature>
<feature type="compositionally biased region" description="Low complexity" evidence="8">
    <location>
        <begin position="2033"/>
        <end position="2042"/>
    </location>
</feature>
<evidence type="ECO:0000313" key="12">
    <source>
        <dbReference type="Proteomes" id="UP000242188"/>
    </source>
</evidence>
<dbReference type="SUPFAM" id="SSF52540">
    <property type="entry name" value="P-loop containing nucleoside triphosphate hydrolases"/>
    <property type="match status" value="1"/>
</dbReference>
<dbReference type="SMART" id="SM00891">
    <property type="entry name" value="ERCC4"/>
    <property type="match status" value="1"/>
</dbReference>
<dbReference type="CDD" id="cd12091">
    <property type="entry name" value="FANCM_ID"/>
    <property type="match status" value="1"/>
</dbReference>
<feature type="domain" description="Helicase ATP-binding" evidence="9">
    <location>
        <begin position="141"/>
        <end position="309"/>
    </location>
</feature>
<dbReference type="GO" id="GO:0016787">
    <property type="term" value="F:hydrolase activity"/>
    <property type="evidence" value="ECO:0007669"/>
    <property type="project" value="UniProtKB-KW"/>
</dbReference>
<evidence type="ECO:0000256" key="3">
    <source>
        <dbReference type="ARBA" id="ARBA00022741"/>
    </source>
</evidence>
<dbReference type="InterPro" id="IPR006166">
    <property type="entry name" value="ERCC4_domain"/>
</dbReference>
<dbReference type="InterPro" id="IPR047418">
    <property type="entry name" value="XPF_nuclease_FANCM"/>
</dbReference>
<dbReference type="InterPro" id="IPR031879">
    <property type="entry name" value="FANCM-MHF-bd"/>
</dbReference>
<accession>A0A210QQ07</accession>
<organism evidence="11 12">
    <name type="scientific">Mizuhopecten yessoensis</name>
    <name type="common">Japanese scallop</name>
    <name type="synonym">Patinopecten yessoensis</name>
    <dbReference type="NCBI Taxonomy" id="6573"/>
    <lineage>
        <taxon>Eukaryota</taxon>
        <taxon>Metazoa</taxon>
        <taxon>Spiralia</taxon>
        <taxon>Lophotrochozoa</taxon>
        <taxon>Mollusca</taxon>
        <taxon>Bivalvia</taxon>
        <taxon>Autobranchia</taxon>
        <taxon>Pteriomorphia</taxon>
        <taxon>Pectinida</taxon>
        <taxon>Pectinoidea</taxon>
        <taxon>Pectinidae</taxon>
        <taxon>Mizuhopecten</taxon>
    </lineage>
</organism>
<protein>
    <submittedName>
        <fullName evidence="11">Fanconi anemia group M protein</fullName>
    </submittedName>
</protein>
<dbReference type="GO" id="GO:0000400">
    <property type="term" value="F:four-way junction DNA binding"/>
    <property type="evidence" value="ECO:0007669"/>
    <property type="project" value="TreeGrafter"/>
</dbReference>
<reference evidence="11 12" key="1">
    <citation type="journal article" date="2017" name="Nat. Ecol. Evol.">
        <title>Scallop genome provides insights into evolution of bilaterian karyotype and development.</title>
        <authorList>
            <person name="Wang S."/>
            <person name="Zhang J."/>
            <person name="Jiao W."/>
            <person name="Li J."/>
            <person name="Xun X."/>
            <person name="Sun Y."/>
            <person name="Guo X."/>
            <person name="Huan P."/>
            <person name="Dong B."/>
            <person name="Zhang L."/>
            <person name="Hu X."/>
            <person name="Sun X."/>
            <person name="Wang J."/>
            <person name="Zhao C."/>
            <person name="Wang Y."/>
            <person name="Wang D."/>
            <person name="Huang X."/>
            <person name="Wang R."/>
            <person name="Lv J."/>
            <person name="Li Y."/>
            <person name="Zhang Z."/>
            <person name="Liu B."/>
            <person name="Lu W."/>
            <person name="Hui Y."/>
            <person name="Liang J."/>
            <person name="Zhou Z."/>
            <person name="Hou R."/>
            <person name="Li X."/>
            <person name="Liu Y."/>
            <person name="Li H."/>
            <person name="Ning X."/>
            <person name="Lin Y."/>
            <person name="Zhao L."/>
            <person name="Xing Q."/>
            <person name="Dou J."/>
            <person name="Li Y."/>
            <person name="Mao J."/>
            <person name="Guo H."/>
            <person name="Dou H."/>
            <person name="Li T."/>
            <person name="Mu C."/>
            <person name="Jiang W."/>
            <person name="Fu Q."/>
            <person name="Fu X."/>
            <person name="Miao Y."/>
            <person name="Liu J."/>
            <person name="Yu Q."/>
            <person name="Li R."/>
            <person name="Liao H."/>
            <person name="Li X."/>
            <person name="Kong Y."/>
            <person name="Jiang Z."/>
            <person name="Chourrout D."/>
            <person name="Li R."/>
            <person name="Bao Z."/>
        </authorList>
    </citation>
    <scope>NUCLEOTIDE SEQUENCE [LARGE SCALE GENOMIC DNA]</scope>
    <source>
        <strain evidence="11 12">PY_sf001</strain>
    </source>
</reference>
<evidence type="ECO:0000256" key="4">
    <source>
        <dbReference type="ARBA" id="ARBA00022801"/>
    </source>
</evidence>
<dbReference type="Pfam" id="PF16783">
    <property type="entry name" value="FANCM-MHF_bd"/>
    <property type="match status" value="1"/>
</dbReference>
<dbReference type="PANTHER" id="PTHR14025">
    <property type="entry name" value="FANCONI ANEMIA GROUP M FANCM FAMILY MEMBER"/>
    <property type="match status" value="1"/>
</dbReference>
<evidence type="ECO:0000256" key="8">
    <source>
        <dbReference type="SAM" id="MobiDB-lite"/>
    </source>
</evidence>
<name>A0A210QQ07_MIZYE</name>
<comment type="subcellular location">
    <subcellularLocation>
        <location evidence="1">Nucleus</location>
    </subcellularLocation>
</comment>
<keyword evidence="3" id="KW-0547">Nucleotide-binding</keyword>
<feature type="compositionally biased region" description="Polar residues" evidence="8">
    <location>
        <begin position="2367"/>
        <end position="2376"/>
    </location>
</feature>
<feature type="compositionally biased region" description="Basic and acidic residues" evidence="8">
    <location>
        <begin position="1567"/>
        <end position="1585"/>
    </location>
</feature>
<dbReference type="Proteomes" id="UP000242188">
    <property type="component" value="Unassembled WGS sequence"/>
</dbReference>
<feature type="region of interest" description="Disordered" evidence="8">
    <location>
        <begin position="1313"/>
        <end position="1350"/>
    </location>
</feature>
<evidence type="ECO:0000256" key="2">
    <source>
        <dbReference type="ARBA" id="ARBA00009889"/>
    </source>
</evidence>
<comment type="caution">
    <text evidence="11">The sequence shown here is derived from an EMBL/GenBank/DDBJ whole genome shotgun (WGS) entry which is preliminary data.</text>
</comment>
<dbReference type="InterPro" id="IPR039686">
    <property type="entry name" value="FANCM/Mph1-like_ID"/>
</dbReference>
<dbReference type="EMBL" id="NEDP02002425">
    <property type="protein sequence ID" value="OWF50822.1"/>
    <property type="molecule type" value="Genomic_DNA"/>
</dbReference>
<dbReference type="PANTHER" id="PTHR14025:SF20">
    <property type="entry name" value="FANCONI ANEMIA GROUP M PROTEIN"/>
    <property type="match status" value="1"/>
</dbReference>
<gene>
    <name evidence="11" type="ORF">KP79_PYT09538</name>
</gene>
<dbReference type="Gene3D" id="3.40.50.10130">
    <property type="match status" value="1"/>
</dbReference>
<dbReference type="InterPro" id="IPR044749">
    <property type="entry name" value="FANCM_DEXDc"/>
</dbReference>
<keyword evidence="12" id="KW-1185">Reference proteome</keyword>
<evidence type="ECO:0000259" key="10">
    <source>
        <dbReference type="PROSITE" id="PS51194"/>
    </source>
</evidence>
<dbReference type="GO" id="GO:0005524">
    <property type="term" value="F:ATP binding"/>
    <property type="evidence" value="ECO:0007669"/>
    <property type="project" value="UniProtKB-KW"/>
</dbReference>
<feature type="compositionally biased region" description="Basic and acidic residues" evidence="8">
    <location>
        <begin position="2044"/>
        <end position="2055"/>
    </location>
</feature>
<dbReference type="InterPro" id="IPR001650">
    <property type="entry name" value="Helicase_C-like"/>
</dbReference>
<feature type="region of interest" description="Disordered" evidence="8">
    <location>
        <begin position="1731"/>
        <end position="1762"/>
    </location>
</feature>
<dbReference type="PROSITE" id="PS51194">
    <property type="entry name" value="HELICASE_CTER"/>
    <property type="match status" value="1"/>
</dbReference>
<dbReference type="Pfam" id="PF02732">
    <property type="entry name" value="ERCC4"/>
    <property type="match status" value="1"/>
</dbReference>
<feature type="compositionally biased region" description="Low complexity" evidence="8">
    <location>
        <begin position="2318"/>
        <end position="2328"/>
    </location>
</feature>
<feature type="region of interest" description="Disordered" evidence="8">
    <location>
        <begin position="1507"/>
        <end position="1534"/>
    </location>
</feature>
<feature type="compositionally biased region" description="Polar residues" evidence="8">
    <location>
        <begin position="1738"/>
        <end position="1754"/>
    </location>
</feature>
<dbReference type="FunFam" id="3.40.50.300:FF:000861">
    <property type="entry name" value="Fanconi anemia, complementation group M"/>
    <property type="match status" value="1"/>
</dbReference>
<dbReference type="InterPro" id="IPR014001">
    <property type="entry name" value="Helicase_ATP-bd"/>
</dbReference>
<dbReference type="CDD" id="cd18801">
    <property type="entry name" value="SF2_C_FANCM_Hef"/>
    <property type="match status" value="1"/>
</dbReference>
<evidence type="ECO:0000256" key="1">
    <source>
        <dbReference type="ARBA" id="ARBA00004123"/>
    </source>
</evidence>
<dbReference type="Gene3D" id="1.20.1320.20">
    <property type="entry name" value="hef helicase domain"/>
    <property type="match status" value="1"/>
</dbReference>
<evidence type="ECO:0000256" key="6">
    <source>
        <dbReference type="ARBA" id="ARBA00022840"/>
    </source>
</evidence>
<comment type="similarity">
    <text evidence="2">Belongs to the DEAD box helicase family. DEAH subfamily. FANCM sub-subfamily.</text>
</comment>
<dbReference type="PROSITE" id="PS51192">
    <property type="entry name" value="HELICASE_ATP_BIND_1"/>
    <property type="match status" value="1"/>
</dbReference>
<dbReference type="STRING" id="6573.A0A210QQ07"/>
<feature type="region of interest" description="Disordered" evidence="8">
    <location>
        <begin position="685"/>
        <end position="720"/>
    </location>
</feature>
<feature type="region of interest" description="Disordered" evidence="8">
    <location>
        <begin position="2318"/>
        <end position="2376"/>
    </location>
</feature>
<feature type="region of interest" description="Disordered" evidence="8">
    <location>
        <begin position="1546"/>
        <end position="1607"/>
    </location>
</feature>
<feature type="compositionally biased region" description="Acidic residues" evidence="8">
    <location>
        <begin position="2085"/>
        <end position="2098"/>
    </location>
</feature>
<feature type="region of interest" description="Disordered" evidence="8">
    <location>
        <begin position="2400"/>
        <end position="2429"/>
    </location>
</feature>
<proteinExistence type="inferred from homology"/>
<feature type="region of interest" description="Disordered" evidence="8">
    <location>
        <begin position="2260"/>
        <end position="2285"/>
    </location>
</feature>
<evidence type="ECO:0000313" key="11">
    <source>
        <dbReference type="EMBL" id="OWF50822.1"/>
    </source>
</evidence>
<evidence type="ECO:0000256" key="5">
    <source>
        <dbReference type="ARBA" id="ARBA00022806"/>
    </source>
</evidence>
<feature type="region of interest" description="Disordered" evidence="8">
    <location>
        <begin position="2033"/>
        <end position="2098"/>
    </location>
</feature>
<keyword evidence="7" id="KW-0539">Nucleus</keyword>
<feature type="domain" description="Helicase C-terminal" evidence="10">
    <location>
        <begin position="488"/>
        <end position="664"/>
    </location>
</feature>
<dbReference type="SMART" id="SM00487">
    <property type="entry name" value="DEXDc"/>
    <property type="match status" value="1"/>
</dbReference>